<dbReference type="InterPro" id="IPR014284">
    <property type="entry name" value="RNA_pol_sigma-70_dom"/>
</dbReference>
<keyword evidence="3" id="KW-0731">Sigma factor</keyword>
<dbReference type="PANTHER" id="PTHR43133:SF8">
    <property type="entry name" value="RNA POLYMERASE SIGMA FACTOR HI_1459-RELATED"/>
    <property type="match status" value="1"/>
</dbReference>
<dbReference type="GO" id="GO:0016987">
    <property type="term" value="F:sigma factor activity"/>
    <property type="evidence" value="ECO:0007669"/>
    <property type="project" value="UniProtKB-KW"/>
</dbReference>
<dbReference type="PANTHER" id="PTHR43133">
    <property type="entry name" value="RNA POLYMERASE ECF-TYPE SIGMA FACTO"/>
    <property type="match status" value="1"/>
</dbReference>
<dbReference type="InterPro" id="IPR036388">
    <property type="entry name" value="WH-like_DNA-bd_sf"/>
</dbReference>
<evidence type="ECO:0000256" key="3">
    <source>
        <dbReference type="ARBA" id="ARBA00023082"/>
    </source>
</evidence>
<dbReference type="InterPro" id="IPR013325">
    <property type="entry name" value="RNA_pol_sigma_r2"/>
</dbReference>
<dbReference type="RefSeq" id="WP_263036445.1">
    <property type="nucleotide sequence ID" value="NZ_JAOTPL010000001.1"/>
</dbReference>
<keyword evidence="5" id="KW-0804">Transcription</keyword>
<evidence type="ECO:0000256" key="2">
    <source>
        <dbReference type="ARBA" id="ARBA00023015"/>
    </source>
</evidence>
<dbReference type="NCBIfam" id="TIGR02937">
    <property type="entry name" value="sigma70-ECF"/>
    <property type="match status" value="1"/>
</dbReference>
<dbReference type="Pfam" id="PF08281">
    <property type="entry name" value="Sigma70_r4_2"/>
    <property type="match status" value="1"/>
</dbReference>
<comment type="similarity">
    <text evidence="1">Belongs to the sigma-70 factor family. ECF subfamily.</text>
</comment>
<reference evidence="8" key="1">
    <citation type="submission" date="2022-10" db="EMBL/GenBank/DDBJ databases">
        <authorList>
            <person name="Kim H.S."/>
            <person name="Kim J.-S."/>
            <person name="Suh M.K."/>
            <person name="Eom M.K."/>
            <person name="Lee J.-S."/>
        </authorList>
    </citation>
    <scope>NUCLEOTIDE SEQUENCE</scope>
    <source>
        <strain evidence="8">LIP-5</strain>
    </source>
</reference>
<evidence type="ECO:0000256" key="5">
    <source>
        <dbReference type="ARBA" id="ARBA00023163"/>
    </source>
</evidence>
<evidence type="ECO:0000256" key="1">
    <source>
        <dbReference type="ARBA" id="ARBA00010641"/>
    </source>
</evidence>
<dbReference type="CDD" id="cd06171">
    <property type="entry name" value="Sigma70_r4"/>
    <property type="match status" value="1"/>
</dbReference>
<accession>A0AAE3INK5</accession>
<sequence>MRVEETIQGCIKNDIRSKELVYKSFYGYLKAVLLRYVYNDADVDELVNDCFMKIFNNLISFNPGKNNDETIKIFKGWIAKIACHTAIDHLRRNKQNLYIEKIEDKEAEYIPQYISTELETGDILALLNKLPKMHRTVFNMYEIEGYNHEEIAEQLQISQSTSRVFLSRAKNKLKNLYLDNQLTMVKDER</sequence>
<dbReference type="AlphaFoldDB" id="A0AAE3INK5"/>
<evidence type="ECO:0000259" key="6">
    <source>
        <dbReference type="Pfam" id="PF04542"/>
    </source>
</evidence>
<dbReference type="GO" id="GO:0003677">
    <property type="term" value="F:DNA binding"/>
    <property type="evidence" value="ECO:0007669"/>
    <property type="project" value="UniProtKB-KW"/>
</dbReference>
<dbReference type="InterPro" id="IPR013249">
    <property type="entry name" value="RNA_pol_sigma70_r4_t2"/>
</dbReference>
<dbReference type="GO" id="GO:0006352">
    <property type="term" value="P:DNA-templated transcription initiation"/>
    <property type="evidence" value="ECO:0007669"/>
    <property type="project" value="InterPro"/>
</dbReference>
<dbReference type="InterPro" id="IPR013324">
    <property type="entry name" value="RNA_pol_sigma_r3/r4-like"/>
</dbReference>
<dbReference type="Proteomes" id="UP001209317">
    <property type="component" value="Unassembled WGS sequence"/>
</dbReference>
<feature type="domain" description="RNA polymerase sigma factor 70 region 4 type 2" evidence="7">
    <location>
        <begin position="122"/>
        <end position="173"/>
    </location>
</feature>
<dbReference type="InterPro" id="IPR007627">
    <property type="entry name" value="RNA_pol_sigma70_r2"/>
</dbReference>
<dbReference type="InterPro" id="IPR039425">
    <property type="entry name" value="RNA_pol_sigma-70-like"/>
</dbReference>
<keyword evidence="4" id="KW-0238">DNA-binding</keyword>
<dbReference type="SUPFAM" id="SSF88659">
    <property type="entry name" value="Sigma3 and sigma4 domains of RNA polymerase sigma factors"/>
    <property type="match status" value="1"/>
</dbReference>
<evidence type="ECO:0000313" key="9">
    <source>
        <dbReference type="Proteomes" id="UP001209317"/>
    </source>
</evidence>
<feature type="domain" description="RNA polymerase sigma-70 region 2" evidence="6">
    <location>
        <begin position="22"/>
        <end position="94"/>
    </location>
</feature>
<dbReference type="Pfam" id="PF04542">
    <property type="entry name" value="Sigma70_r2"/>
    <property type="match status" value="1"/>
</dbReference>
<proteinExistence type="inferred from homology"/>
<name>A0AAE3INK5_9BACT</name>
<evidence type="ECO:0000256" key="4">
    <source>
        <dbReference type="ARBA" id="ARBA00023125"/>
    </source>
</evidence>
<dbReference type="Gene3D" id="1.10.1740.10">
    <property type="match status" value="1"/>
</dbReference>
<evidence type="ECO:0000259" key="7">
    <source>
        <dbReference type="Pfam" id="PF08281"/>
    </source>
</evidence>
<dbReference type="SUPFAM" id="SSF88946">
    <property type="entry name" value="Sigma2 domain of RNA polymerase sigma factors"/>
    <property type="match status" value="1"/>
</dbReference>
<dbReference type="EMBL" id="JAOTPL010000001">
    <property type="protein sequence ID" value="MCU7692957.1"/>
    <property type="molecule type" value="Genomic_DNA"/>
</dbReference>
<keyword evidence="2" id="KW-0805">Transcription regulation</keyword>
<dbReference type="Gene3D" id="1.10.10.10">
    <property type="entry name" value="Winged helix-like DNA-binding domain superfamily/Winged helix DNA-binding domain"/>
    <property type="match status" value="1"/>
</dbReference>
<evidence type="ECO:0000313" key="8">
    <source>
        <dbReference type="EMBL" id="MCU7692957.1"/>
    </source>
</evidence>
<comment type="caution">
    <text evidence="8">The sequence shown here is derived from an EMBL/GenBank/DDBJ whole genome shotgun (WGS) entry which is preliminary data.</text>
</comment>
<organism evidence="8 9">
    <name type="scientific">Haoranjiania flava</name>
    <dbReference type="NCBI Taxonomy" id="1856322"/>
    <lineage>
        <taxon>Bacteria</taxon>
        <taxon>Pseudomonadati</taxon>
        <taxon>Bacteroidota</taxon>
        <taxon>Chitinophagia</taxon>
        <taxon>Chitinophagales</taxon>
        <taxon>Chitinophagaceae</taxon>
        <taxon>Haoranjiania</taxon>
    </lineage>
</organism>
<gene>
    <name evidence="8" type="ORF">OD355_00320</name>
</gene>
<protein>
    <submittedName>
        <fullName evidence="8">RNA polymerase sigma factor</fullName>
    </submittedName>
</protein>
<keyword evidence="9" id="KW-1185">Reference proteome</keyword>